<dbReference type="SUPFAM" id="SSF48179">
    <property type="entry name" value="6-phosphogluconate dehydrogenase C-terminal domain-like"/>
    <property type="match status" value="1"/>
</dbReference>
<dbReference type="GO" id="GO:0005737">
    <property type="term" value="C:cytoplasm"/>
    <property type="evidence" value="ECO:0007669"/>
    <property type="project" value="UniProtKB-SubCell"/>
</dbReference>
<dbReference type="PANTHER" id="PTHR11645">
    <property type="entry name" value="PYRROLINE-5-CARBOXYLATE REDUCTASE"/>
    <property type="match status" value="1"/>
</dbReference>
<evidence type="ECO:0000259" key="9">
    <source>
        <dbReference type="Pfam" id="PF14748"/>
    </source>
</evidence>
<feature type="domain" description="Pyrroline-5-carboxylate reductase dimerisation" evidence="9">
    <location>
        <begin position="192"/>
        <end position="295"/>
    </location>
</feature>
<dbReference type="InterPro" id="IPR008927">
    <property type="entry name" value="6-PGluconate_DH-like_C_sf"/>
</dbReference>
<evidence type="ECO:0000256" key="3">
    <source>
        <dbReference type="ARBA" id="ARBA00023002"/>
    </source>
</evidence>
<dbReference type="FunFam" id="1.10.3730.10:FF:000001">
    <property type="entry name" value="Pyrroline-5-carboxylate reductase"/>
    <property type="match status" value="1"/>
</dbReference>
<keyword evidence="3 4" id="KW-0560">Oxidoreductase</keyword>
<dbReference type="AlphaFoldDB" id="Q9PA08"/>
<dbReference type="PIR" id="C82524">
    <property type="entry name" value="C82524"/>
</dbReference>
<dbReference type="NCBIfam" id="TIGR00112">
    <property type="entry name" value="proC"/>
    <property type="match status" value="1"/>
</dbReference>
<gene>
    <name evidence="4" type="primary">proC</name>
    <name evidence="10" type="ordered locus">XF_2712</name>
</gene>
<evidence type="ECO:0000256" key="2">
    <source>
        <dbReference type="ARBA" id="ARBA00022857"/>
    </source>
</evidence>
<dbReference type="GO" id="GO:0004735">
    <property type="term" value="F:pyrroline-5-carboxylate reductase activity"/>
    <property type="evidence" value="ECO:0007669"/>
    <property type="project" value="UniProtKB-UniRule"/>
</dbReference>
<dbReference type="InterPro" id="IPR036291">
    <property type="entry name" value="NAD(P)-bd_dom_sf"/>
</dbReference>
<comment type="function">
    <text evidence="4">Catalyzes the reduction of 1-pyrroline-5-carboxylate (PCA) to L-proline.</text>
</comment>
<dbReference type="KEGG" id="xfa:XF_2712"/>
<dbReference type="InterPro" id="IPR000304">
    <property type="entry name" value="Pyrroline-COOH_reductase"/>
</dbReference>
<dbReference type="HOGENOM" id="CLU_042344_0_1_6"/>
<dbReference type="EMBL" id="AE003849">
    <property type="protein sequence ID" value="AAF85509.1"/>
    <property type="molecule type" value="Genomic_DNA"/>
</dbReference>
<comment type="catalytic activity">
    <reaction evidence="4">
        <text>L-proline + NAD(+) = (S)-1-pyrroline-5-carboxylate + NADH + 2 H(+)</text>
        <dbReference type="Rhea" id="RHEA:14105"/>
        <dbReference type="ChEBI" id="CHEBI:15378"/>
        <dbReference type="ChEBI" id="CHEBI:17388"/>
        <dbReference type="ChEBI" id="CHEBI:57540"/>
        <dbReference type="ChEBI" id="CHEBI:57945"/>
        <dbReference type="ChEBI" id="CHEBI:60039"/>
        <dbReference type="EC" id="1.5.1.2"/>
    </reaction>
</comment>
<evidence type="ECO:0000313" key="11">
    <source>
        <dbReference type="Proteomes" id="UP000000812"/>
    </source>
</evidence>
<evidence type="ECO:0000313" key="10">
    <source>
        <dbReference type="EMBL" id="AAF85509.1"/>
    </source>
</evidence>
<dbReference type="Gene3D" id="1.10.3730.10">
    <property type="entry name" value="ProC C-terminal domain-like"/>
    <property type="match status" value="1"/>
</dbReference>
<evidence type="ECO:0000256" key="4">
    <source>
        <dbReference type="HAMAP-Rule" id="MF_01925"/>
    </source>
</evidence>
<feature type="domain" description="Pyrroline-5-carboxylate reductase catalytic N-terminal" evidence="8">
    <location>
        <begin position="34"/>
        <end position="128"/>
    </location>
</feature>
<comment type="catalytic activity">
    <reaction evidence="4">
        <text>L-proline + NADP(+) = (S)-1-pyrroline-5-carboxylate + NADPH + 2 H(+)</text>
        <dbReference type="Rhea" id="RHEA:14109"/>
        <dbReference type="ChEBI" id="CHEBI:15378"/>
        <dbReference type="ChEBI" id="CHEBI:17388"/>
        <dbReference type="ChEBI" id="CHEBI:57783"/>
        <dbReference type="ChEBI" id="CHEBI:58349"/>
        <dbReference type="ChEBI" id="CHEBI:60039"/>
        <dbReference type="EC" id="1.5.1.2"/>
    </reaction>
</comment>
<dbReference type="Pfam" id="PF14748">
    <property type="entry name" value="P5CR_dimer"/>
    <property type="match status" value="1"/>
</dbReference>
<dbReference type="InterPro" id="IPR029036">
    <property type="entry name" value="P5CR_dimer"/>
</dbReference>
<keyword evidence="4" id="KW-0028">Amino-acid biosynthesis</keyword>
<evidence type="ECO:0000259" key="8">
    <source>
        <dbReference type="Pfam" id="PF03807"/>
    </source>
</evidence>
<dbReference type="Gene3D" id="3.40.50.720">
    <property type="entry name" value="NAD(P)-binding Rossmann-like Domain"/>
    <property type="match status" value="1"/>
</dbReference>
<dbReference type="eggNOG" id="COG0345">
    <property type="taxonomic scope" value="Bacteria"/>
</dbReference>
<organism evidence="10 11">
    <name type="scientific">Xylella fastidiosa (strain 9a5c)</name>
    <dbReference type="NCBI Taxonomy" id="160492"/>
    <lineage>
        <taxon>Bacteria</taxon>
        <taxon>Pseudomonadati</taxon>
        <taxon>Pseudomonadota</taxon>
        <taxon>Gammaproteobacteria</taxon>
        <taxon>Lysobacterales</taxon>
        <taxon>Lysobacteraceae</taxon>
        <taxon>Xylella</taxon>
    </lineage>
</organism>
<keyword evidence="4" id="KW-0641">Proline biosynthesis</keyword>
<comment type="subcellular location">
    <subcellularLocation>
        <location evidence="4">Cytoplasm</location>
    </subcellularLocation>
</comment>
<dbReference type="EC" id="1.5.1.2" evidence="4 5"/>
<dbReference type="InterPro" id="IPR028939">
    <property type="entry name" value="P5C_Rdtase_cat_N"/>
</dbReference>
<evidence type="ECO:0000256" key="7">
    <source>
        <dbReference type="SAM" id="SignalP"/>
    </source>
</evidence>
<dbReference type="PANTHER" id="PTHR11645:SF0">
    <property type="entry name" value="PYRROLINE-5-CARBOXYLATE REDUCTASE 3"/>
    <property type="match status" value="1"/>
</dbReference>
<comment type="similarity">
    <text evidence="1 4">Belongs to the pyrroline-5-carboxylate reductase family.</text>
</comment>
<feature type="binding site" evidence="6">
    <location>
        <begin position="37"/>
        <end position="42"/>
    </location>
    <ligand>
        <name>NADP(+)</name>
        <dbReference type="ChEBI" id="CHEBI:58349"/>
    </ligand>
</feature>
<dbReference type="HAMAP" id="MF_01925">
    <property type="entry name" value="P5C_reductase"/>
    <property type="match status" value="1"/>
</dbReference>
<protein>
    <recommendedName>
        <fullName evidence="4 5">Pyrroline-5-carboxylate reductase</fullName>
        <shortName evidence="4">P5C reductase</shortName>
        <shortName evidence="4">P5CR</shortName>
        <ecNumber evidence="4 5">1.5.1.2</ecNumber>
    </recommendedName>
    <alternativeName>
        <fullName evidence="4">PCA reductase</fullName>
    </alternativeName>
</protein>
<dbReference type="Proteomes" id="UP000000812">
    <property type="component" value="Chromosome"/>
</dbReference>
<dbReference type="PIRSF" id="PIRSF000193">
    <property type="entry name" value="Pyrrol-5-carb_rd"/>
    <property type="match status" value="1"/>
</dbReference>
<sequence length="305" mass="31918">MQHRRWTRATATMIASFSSIAMPHVSLLPSPSPIAFIGGGNMARSMIAGMIRQGAPSTSICVIEPIAALRDALIADFNIKAVTTATEAATDTSTWVLAVKPQVMPDVCATLPLPVQPNTPLVISIAAGITTCKLKHWLGDTCAIVRAMPNTPALLGAGVTGLFATSHTTATQRTLAEELFNSVGKTLWITEEALMDAVTAVSGSGPAYAFLLAEAMEAAAIMQGLSTANARTLVQQTLLGAARMMTELGETPAALRHRVTSPHGTTEAAIATFQENDFQALVAKAIDAATRRARALGKANDTEPT</sequence>
<keyword evidence="2 4" id="KW-0521">NADP</keyword>
<dbReference type="Pfam" id="PF03807">
    <property type="entry name" value="F420_oxidored"/>
    <property type="match status" value="1"/>
</dbReference>
<evidence type="ECO:0000256" key="6">
    <source>
        <dbReference type="PIRSR" id="PIRSR000193-1"/>
    </source>
</evidence>
<proteinExistence type="inferred from homology"/>
<accession>Q9PA08</accession>
<dbReference type="SUPFAM" id="SSF51735">
    <property type="entry name" value="NAD(P)-binding Rossmann-fold domains"/>
    <property type="match status" value="1"/>
</dbReference>
<dbReference type="UniPathway" id="UPA00098">
    <property type="reaction ID" value="UER00361"/>
</dbReference>
<comment type="pathway">
    <text evidence="4">Amino-acid biosynthesis; L-proline biosynthesis; L-proline from L-glutamate 5-semialdehyde: step 1/1.</text>
</comment>
<feature type="signal peptide" evidence="7">
    <location>
        <begin position="1"/>
        <end position="21"/>
    </location>
</feature>
<evidence type="ECO:0000256" key="1">
    <source>
        <dbReference type="ARBA" id="ARBA00005525"/>
    </source>
</evidence>
<keyword evidence="4" id="KW-0963">Cytoplasm</keyword>
<dbReference type="GO" id="GO:0055129">
    <property type="term" value="P:L-proline biosynthetic process"/>
    <property type="evidence" value="ECO:0007669"/>
    <property type="project" value="UniProtKB-UniRule"/>
</dbReference>
<feature type="binding site" evidence="6">
    <location>
        <begin position="98"/>
        <end position="101"/>
    </location>
    <ligand>
        <name>NADP(+)</name>
        <dbReference type="ChEBI" id="CHEBI:58349"/>
    </ligand>
</feature>
<reference evidence="10 11" key="1">
    <citation type="journal article" date="2000" name="Nature">
        <title>The genome sequence of the plant pathogen Xylella fastidiosa.</title>
        <authorList>
            <person name="Simpson A.J."/>
            <person name="Reinach F.C."/>
            <person name="Arruda P."/>
            <person name="Abreu F.A."/>
            <person name="Acencio M."/>
            <person name="Alvarenga R."/>
            <person name="Alves L.M."/>
            <person name="Araya J.E."/>
            <person name="Baia G.S."/>
            <person name="Baptista C.S."/>
            <person name="Barros M.H."/>
            <person name="Bonaccorsi E.D."/>
            <person name="Bordin S."/>
            <person name="Bove J.M."/>
            <person name="Briones M.R."/>
            <person name="Bueno M.R."/>
            <person name="Camargo A.A."/>
            <person name="Camargo L.E."/>
            <person name="Carraro D.M."/>
            <person name="Carrer H."/>
            <person name="Colauto N.B."/>
            <person name="Colombo C."/>
            <person name="Costa F.F."/>
            <person name="Costa M.C."/>
            <person name="Costa-Neto C.M."/>
            <person name="Coutinho L.L."/>
            <person name="Cristofani M."/>
            <person name="Dias-Neto E."/>
            <person name="Docena C."/>
            <person name="El-Dorry H."/>
            <person name="Facincani A.P."/>
            <person name="Ferreira A.J."/>
            <person name="Ferreira V.C."/>
            <person name="Ferro J.A."/>
            <person name="Fraga J.S."/>
            <person name="Franca S.C."/>
            <person name="Franco M.C."/>
            <person name="Frohme M."/>
            <person name="Furlan L.R."/>
            <person name="Garnier M."/>
            <person name="Goldman G.H."/>
            <person name="Goldman M.H."/>
            <person name="Gomes S.L."/>
            <person name="Gruber A."/>
            <person name="Ho P.L."/>
            <person name="Hoheisel J.D."/>
            <person name="Junqueira M.L."/>
            <person name="Kemper E.L."/>
            <person name="Kitajima J.P."/>
            <person name="Krieger J.E."/>
            <person name="Kuramae E.E."/>
            <person name="Laigret F."/>
            <person name="Lambais M.R."/>
            <person name="Leite L.C."/>
            <person name="Lemos E.G."/>
            <person name="Lemos M.V."/>
            <person name="Lopes S.A."/>
            <person name="Lopes C.R."/>
            <person name="Machado J.A."/>
            <person name="Machado M.A."/>
            <person name="Madeira A.M."/>
            <person name="Madeira H.M."/>
            <person name="Marino C.L."/>
            <person name="Marques M.V."/>
            <person name="Martins E.A."/>
            <person name="Martins E.M."/>
            <person name="Matsukuma A.Y."/>
            <person name="Menck C.F."/>
            <person name="Miracca E.C."/>
            <person name="Miyaki C.Y."/>
            <person name="Monteriro-Vitorello C.B."/>
            <person name="Moon D.H."/>
            <person name="Nagai M.A."/>
            <person name="Nascimento A.L."/>
            <person name="Netto L.E."/>
            <person name="Nhani A.Jr."/>
            <person name="Nobrega F.G."/>
            <person name="Nunes L.R."/>
            <person name="Oliveira M.A."/>
            <person name="de Oliveira M.C."/>
            <person name="de Oliveira R.C."/>
            <person name="Palmieri D.A."/>
            <person name="Paris A."/>
            <person name="Peixoto B.R."/>
            <person name="Pereira G.A."/>
            <person name="Pereira H.A.Jr."/>
            <person name="Pesquero J.B."/>
            <person name="Quaggio R.B."/>
            <person name="Roberto P.G."/>
            <person name="Rodrigues V."/>
            <person name="de M Rosa A.J."/>
            <person name="de Rosa V.E.Jr."/>
            <person name="de Sa R.G."/>
            <person name="Santelli R.V."/>
            <person name="Sawasaki H.E."/>
            <person name="da Silva A.C."/>
            <person name="da Silva A.M."/>
            <person name="da Silva F.R."/>
            <person name="da Silva W.A.Jr."/>
            <person name="da Silveira J.F."/>
            <person name="Silvestri M.L."/>
            <person name="Siqueira W.J."/>
            <person name="de Souza A.A."/>
            <person name="de Souza A.P."/>
            <person name="Terenzi M.F."/>
            <person name="Truffi D."/>
            <person name="Tsai S.M."/>
            <person name="Tsuhako M.H."/>
            <person name="Vallada H."/>
            <person name="Van Sluys M.A."/>
            <person name="Verjovski-Almeida S."/>
            <person name="Vettore A.L."/>
            <person name="Zago M.A."/>
            <person name="Zatz M."/>
            <person name="Meidanis J."/>
            <person name="Setubal J.C."/>
        </authorList>
    </citation>
    <scope>NUCLEOTIDE SEQUENCE [LARGE SCALE GENOMIC DNA]</scope>
    <source>
        <strain evidence="10 11">9a5c</strain>
    </source>
</reference>
<name>Q9PA08_XYLFA</name>
<feature type="chain" id="PRO_5004335775" description="Pyrroline-5-carboxylate reductase" evidence="7">
    <location>
        <begin position="22"/>
        <end position="305"/>
    </location>
</feature>
<evidence type="ECO:0000256" key="5">
    <source>
        <dbReference type="NCBIfam" id="TIGR00112"/>
    </source>
</evidence>
<keyword evidence="7" id="KW-0732">Signal</keyword>
<dbReference type="STRING" id="160492.XF_2712"/>